<dbReference type="InterPro" id="IPR052360">
    <property type="entry name" value="Transcr_Regulatory_Proteins"/>
</dbReference>
<evidence type="ECO:0000256" key="7">
    <source>
        <dbReference type="SAM" id="MobiDB-lite"/>
    </source>
</evidence>
<proteinExistence type="predicted"/>
<feature type="domain" description="Zn(2)-C6 fungal-type" evidence="8">
    <location>
        <begin position="34"/>
        <end position="62"/>
    </location>
</feature>
<dbReference type="EMBL" id="KB822720">
    <property type="protein sequence ID" value="ETN40213.1"/>
    <property type="molecule type" value="Genomic_DNA"/>
</dbReference>
<organism evidence="9 10">
    <name type="scientific">Cyphellophora europaea (strain CBS 101466)</name>
    <name type="common">Phialophora europaea</name>
    <dbReference type="NCBI Taxonomy" id="1220924"/>
    <lineage>
        <taxon>Eukaryota</taxon>
        <taxon>Fungi</taxon>
        <taxon>Dikarya</taxon>
        <taxon>Ascomycota</taxon>
        <taxon>Pezizomycotina</taxon>
        <taxon>Eurotiomycetes</taxon>
        <taxon>Chaetothyriomycetidae</taxon>
        <taxon>Chaetothyriales</taxon>
        <taxon>Cyphellophoraceae</taxon>
        <taxon>Cyphellophora</taxon>
    </lineage>
</organism>
<sequence>MALEERVLVLDGFVPDPVATPAPKREFHRKVRSGCATCKKRRVKCDEGRPTCLRCRASGKRCLGYGLNDVYASEKSTSVEPSSLTSSTKEAGNNDEEVVTESVNTGADGVDMIFTMPRRQQDAAIPDFSDISASSSIVPPPDGKFKSSLEKYSHDFFRYWLARYASPRAATAPDLWTVYFPQVAHSVPAVNDAIIACGVLGTAIRRKCSPSDYEVARLASLQHLNASIGHLVKQQHPPTVMVMVAFLLWQADMVQGNFSTSWLHVDSALRISGGLIGQTPDEMAVLQLARDAAKSNAHTGVLEQRFAHIFDAGKSAPQRKAASLSLARKTLNEVIIAQLKLAFQTPNTPLTNGEKQVLLSSLRKLRRELEWLIDRWSVEVTDEDGTAIEHSLLSPYLENVSSGQYTIEMLCIEFARTLPIFLARMAREDLELRQLSVEFIEDMSLHWHQQD</sequence>
<evidence type="ECO:0000256" key="1">
    <source>
        <dbReference type="ARBA" id="ARBA00022723"/>
    </source>
</evidence>
<name>W2RWQ0_CYPE1</name>
<dbReference type="AlphaFoldDB" id="W2RWQ0"/>
<dbReference type="OrthoDB" id="2593732at2759"/>
<keyword evidence="10" id="KW-1185">Reference proteome</keyword>
<dbReference type="InterPro" id="IPR036864">
    <property type="entry name" value="Zn2-C6_fun-type_DNA-bd_sf"/>
</dbReference>
<dbReference type="InParanoid" id="W2RWQ0"/>
<dbReference type="SMART" id="SM00066">
    <property type="entry name" value="GAL4"/>
    <property type="match status" value="1"/>
</dbReference>
<dbReference type="VEuPathDB" id="FungiDB:HMPREF1541_04489"/>
<keyword evidence="6" id="KW-0539">Nucleus</keyword>
<keyword evidence="5" id="KW-0804">Transcription</keyword>
<protein>
    <recommendedName>
        <fullName evidence="8">Zn(2)-C6 fungal-type domain-containing protein</fullName>
    </recommendedName>
</protein>
<evidence type="ECO:0000256" key="4">
    <source>
        <dbReference type="ARBA" id="ARBA00023125"/>
    </source>
</evidence>
<dbReference type="HOGENOM" id="CLU_625767_0_0_1"/>
<keyword evidence="3" id="KW-0805">Transcription regulation</keyword>
<gene>
    <name evidence="9" type="ORF">HMPREF1541_04489</name>
</gene>
<feature type="compositionally biased region" description="Low complexity" evidence="7">
    <location>
        <begin position="76"/>
        <end position="88"/>
    </location>
</feature>
<dbReference type="Proteomes" id="UP000030752">
    <property type="component" value="Unassembled WGS sequence"/>
</dbReference>
<dbReference type="GO" id="GO:0000981">
    <property type="term" value="F:DNA-binding transcription factor activity, RNA polymerase II-specific"/>
    <property type="evidence" value="ECO:0007669"/>
    <property type="project" value="InterPro"/>
</dbReference>
<reference evidence="9 10" key="1">
    <citation type="submission" date="2013-03" db="EMBL/GenBank/DDBJ databases">
        <title>The Genome Sequence of Phialophora europaea CBS 101466.</title>
        <authorList>
            <consortium name="The Broad Institute Genomics Platform"/>
            <person name="Cuomo C."/>
            <person name="de Hoog S."/>
            <person name="Gorbushina A."/>
            <person name="Walker B."/>
            <person name="Young S.K."/>
            <person name="Zeng Q."/>
            <person name="Gargeya S."/>
            <person name="Fitzgerald M."/>
            <person name="Haas B."/>
            <person name="Abouelleil A."/>
            <person name="Allen A.W."/>
            <person name="Alvarado L."/>
            <person name="Arachchi H.M."/>
            <person name="Berlin A.M."/>
            <person name="Chapman S.B."/>
            <person name="Gainer-Dewar J."/>
            <person name="Goldberg J."/>
            <person name="Griggs A."/>
            <person name="Gujja S."/>
            <person name="Hansen M."/>
            <person name="Howarth C."/>
            <person name="Imamovic A."/>
            <person name="Ireland A."/>
            <person name="Larimer J."/>
            <person name="McCowan C."/>
            <person name="Murphy C."/>
            <person name="Pearson M."/>
            <person name="Poon T.W."/>
            <person name="Priest M."/>
            <person name="Roberts A."/>
            <person name="Saif S."/>
            <person name="Shea T."/>
            <person name="Sisk P."/>
            <person name="Sykes S."/>
            <person name="Wortman J."/>
            <person name="Nusbaum C."/>
            <person name="Birren B."/>
        </authorList>
    </citation>
    <scope>NUCLEOTIDE SEQUENCE [LARGE SCALE GENOMIC DNA]</scope>
    <source>
        <strain evidence="9 10">CBS 101466</strain>
    </source>
</reference>
<dbReference type="SUPFAM" id="SSF57701">
    <property type="entry name" value="Zn2/Cys6 DNA-binding domain"/>
    <property type="match status" value="1"/>
</dbReference>
<dbReference type="PANTHER" id="PTHR36206">
    <property type="entry name" value="ASPERCRYPTIN BIOSYNTHESIS CLUSTER-SPECIFIC TRANSCRIPTION REGULATOR ATNN-RELATED"/>
    <property type="match status" value="1"/>
</dbReference>
<feature type="region of interest" description="Disordered" evidence="7">
    <location>
        <begin position="76"/>
        <end position="99"/>
    </location>
</feature>
<evidence type="ECO:0000313" key="9">
    <source>
        <dbReference type="EMBL" id="ETN40213.1"/>
    </source>
</evidence>
<evidence type="ECO:0000313" key="10">
    <source>
        <dbReference type="Proteomes" id="UP000030752"/>
    </source>
</evidence>
<dbReference type="PROSITE" id="PS50048">
    <property type="entry name" value="ZN2_CY6_FUNGAL_2"/>
    <property type="match status" value="1"/>
</dbReference>
<keyword evidence="1" id="KW-0479">Metal-binding</keyword>
<evidence type="ECO:0000256" key="2">
    <source>
        <dbReference type="ARBA" id="ARBA00022833"/>
    </source>
</evidence>
<dbReference type="PROSITE" id="PS00463">
    <property type="entry name" value="ZN2_CY6_FUNGAL_1"/>
    <property type="match status" value="1"/>
</dbReference>
<dbReference type="CDD" id="cd00067">
    <property type="entry name" value="GAL4"/>
    <property type="match status" value="1"/>
</dbReference>
<dbReference type="RefSeq" id="XP_008717056.1">
    <property type="nucleotide sequence ID" value="XM_008718834.1"/>
</dbReference>
<evidence type="ECO:0000256" key="6">
    <source>
        <dbReference type="ARBA" id="ARBA00023242"/>
    </source>
</evidence>
<evidence type="ECO:0000256" key="5">
    <source>
        <dbReference type="ARBA" id="ARBA00023163"/>
    </source>
</evidence>
<dbReference type="GO" id="GO:0003677">
    <property type="term" value="F:DNA binding"/>
    <property type="evidence" value="ECO:0007669"/>
    <property type="project" value="UniProtKB-KW"/>
</dbReference>
<dbReference type="PANTHER" id="PTHR36206:SF12">
    <property type="entry name" value="ASPERCRYPTIN BIOSYNTHESIS CLUSTER-SPECIFIC TRANSCRIPTION REGULATOR ATNN-RELATED"/>
    <property type="match status" value="1"/>
</dbReference>
<dbReference type="Pfam" id="PF00172">
    <property type="entry name" value="Zn_clus"/>
    <property type="match status" value="1"/>
</dbReference>
<dbReference type="GeneID" id="19971828"/>
<dbReference type="Gene3D" id="4.10.240.10">
    <property type="entry name" value="Zn(2)-C6 fungal-type DNA-binding domain"/>
    <property type="match status" value="1"/>
</dbReference>
<evidence type="ECO:0000256" key="3">
    <source>
        <dbReference type="ARBA" id="ARBA00023015"/>
    </source>
</evidence>
<keyword evidence="4" id="KW-0238">DNA-binding</keyword>
<dbReference type="InterPro" id="IPR001138">
    <property type="entry name" value="Zn2Cys6_DnaBD"/>
</dbReference>
<evidence type="ECO:0000259" key="8">
    <source>
        <dbReference type="PROSITE" id="PS50048"/>
    </source>
</evidence>
<keyword evidence="2" id="KW-0862">Zinc</keyword>
<accession>W2RWQ0</accession>
<dbReference type="GO" id="GO:0008270">
    <property type="term" value="F:zinc ion binding"/>
    <property type="evidence" value="ECO:0007669"/>
    <property type="project" value="InterPro"/>
</dbReference>